<protein>
    <submittedName>
        <fullName evidence="2">Uncharacterized protein</fullName>
    </submittedName>
</protein>
<feature type="chain" id="PRO_5030824099" evidence="1">
    <location>
        <begin position="24"/>
        <end position="390"/>
    </location>
</feature>
<evidence type="ECO:0000256" key="1">
    <source>
        <dbReference type="SAM" id="SignalP"/>
    </source>
</evidence>
<proteinExistence type="predicted"/>
<accession>A0A7S4EJV1</accession>
<sequence length="390" mass="41964">MAMTPFSFFSIVASLMLSRSPEAFISGANAIQLKTTSSRLTTAGRASTLQDFISRPIHWPEIVLSSNRVEVIKKEQKEGDVRQTKTPLSSSLASLFRTTKSNNTEKKEPALVSTISTSAPSFETQTLRVGDIVEEYFALNQFRVDWTCTKNEPGRLTVVSPDGVQGIATNCVMDFEFEVESDAAGVGSDAGVVTLTMEYTPESPLAVLATPALVVDNWLALNVLLPAAIDARPLDSFRKLMGILYGFAGVAHFLDLFVGGSQLFTTVIGIPSFENLDKPFGQPYALLWCASGPLAYVLSTTSTSASAANGDGDDDDDDNAPFNKADIGLVVYGIIEVVGALLCSGIDGAASDVVINSVGVQGIVLAAWIYSYQKQKQQREVEVRTERFES</sequence>
<evidence type="ECO:0000313" key="2">
    <source>
        <dbReference type="EMBL" id="CAE0718067.1"/>
    </source>
</evidence>
<reference evidence="2" key="1">
    <citation type="submission" date="2021-01" db="EMBL/GenBank/DDBJ databases">
        <authorList>
            <person name="Corre E."/>
            <person name="Pelletier E."/>
            <person name="Niang G."/>
            <person name="Scheremetjew M."/>
            <person name="Finn R."/>
            <person name="Kale V."/>
            <person name="Holt S."/>
            <person name="Cochrane G."/>
            <person name="Meng A."/>
            <person name="Brown T."/>
            <person name="Cohen L."/>
        </authorList>
    </citation>
    <scope>NUCLEOTIDE SEQUENCE</scope>
    <source>
        <strain evidence="2">10249 10 AB</strain>
    </source>
</reference>
<organism evidence="2">
    <name type="scientific">Pseudo-nitzschia australis</name>
    <dbReference type="NCBI Taxonomy" id="44445"/>
    <lineage>
        <taxon>Eukaryota</taxon>
        <taxon>Sar</taxon>
        <taxon>Stramenopiles</taxon>
        <taxon>Ochrophyta</taxon>
        <taxon>Bacillariophyta</taxon>
        <taxon>Bacillariophyceae</taxon>
        <taxon>Bacillariophycidae</taxon>
        <taxon>Bacillariales</taxon>
        <taxon>Bacillariaceae</taxon>
        <taxon>Pseudo-nitzschia</taxon>
    </lineage>
</organism>
<name>A0A7S4EJV1_9STRA</name>
<gene>
    <name evidence="2" type="ORF">PAUS00366_LOCUS10820</name>
</gene>
<feature type="signal peptide" evidence="1">
    <location>
        <begin position="1"/>
        <end position="23"/>
    </location>
</feature>
<keyword evidence="1" id="KW-0732">Signal</keyword>
<dbReference type="AlphaFoldDB" id="A0A7S4EJV1"/>
<dbReference type="EMBL" id="HBIX01014807">
    <property type="protein sequence ID" value="CAE0718067.1"/>
    <property type="molecule type" value="Transcribed_RNA"/>
</dbReference>